<dbReference type="Pfam" id="PF03781">
    <property type="entry name" value="FGE-sulfatase"/>
    <property type="match status" value="1"/>
</dbReference>
<dbReference type="PANTHER" id="PTHR23150:SF35">
    <property type="entry name" value="BLL6746 PROTEIN"/>
    <property type="match status" value="1"/>
</dbReference>
<dbReference type="InterPro" id="IPR051043">
    <property type="entry name" value="Sulfatase_Mod_Factor_Kinase"/>
</dbReference>
<sequence>MAKNWAIAVGINRYDYLQQLNYAKRDAELIQQFLRTEAGFERIFFFTDDSPDIGGKSTRPTRANLRRVFLELFNQPFMGAGDNFWFFFSGHGMRHDERDYLMPLDGNPADIEETAIPINFVTERLRRCGADNVVLILDACRNHGQKSGEGIGRQTEEEARQKGVISIFSCSPQEYSYEIEALQQGAFTTALLEGLGVRGQCATVERLNQYLNFRVPEIVRQHKNARQTPYIIAEPVNKSHLILVPRYATLADIATLKNDAYRAKDEGNLDLAEQLWIRVLAAASGADMEAVRALQRIERLRNSTPDISQQPVSPKSATNTPQPKSTSPLPRNTPSNPKPITPKSSTTYSPSPVINLSRRKVIQTVGVVVTAVAGFGTVISSISSLSEHWEFYSGKTSTSKMKTFPFQTAKVDAKGNVISRPKLQGKQFVEDLGNGVTLEMVQIPGGTFMMGSPPTEKDRGSDESPQRQVKVSGFFMGKYEVTQAQYQAIMEKNPSHFKGENQPVEQVSWDDAVEFCKKLSEKTGRKYKLPSEAEWEYACRAGTETPFYFGETITPELVNYNGDYPYGAAPKGKGLGETTNVGIFPANPFGLCDMCGNVYEWCQDVYNKNYQGAPEDRSAWLNSKDNNIKLLRGGSWITDARNLRSASRRDFARENRFNYVGFRVVAGA</sequence>
<dbReference type="Gene3D" id="3.90.1580.10">
    <property type="entry name" value="paralog of FGE (formylglycine-generating enzyme)"/>
    <property type="match status" value="1"/>
</dbReference>
<dbReference type="InterPro" id="IPR029030">
    <property type="entry name" value="Caspase-like_dom_sf"/>
</dbReference>
<dbReference type="GO" id="GO:0004197">
    <property type="term" value="F:cysteine-type endopeptidase activity"/>
    <property type="evidence" value="ECO:0007669"/>
    <property type="project" value="InterPro"/>
</dbReference>
<gene>
    <name evidence="4" type="ORF">NIES21_20160</name>
</gene>
<dbReference type="InterPro" id="IPR042095">
    <property type="entry name" value="SUMF_sf"/>
</dbReference>
<dbReference type="Pfam" id="PF00656">
    <property type="entry name" value="Peptidase_C14"/>
    <property type="match status" value="1"/>
</dbReference>
<keyword evidence="5" id="KW-1185">Reference proteome</keyword>
<proteinExistence type="predicted"/>
<feature type="compositionally biased region" description="Polar residues" evidence="1">
    <location>
        <begin position="302"/>
        <end position="330"/>
    </location>
</feature>
<organism evidence="4 5">
    <name type="scientific">Anabaenopsis circularis NIES-21</name>
    <dbReference type="NCBI Taxonomy" id="1085406"/>
    <lineage>
        <taxon>Bacteria</taxon>
        <taxon>Bacillati</taxon>
        <taxon>Cyanobacteriota</taxon>
        <taxon>Cyanophyceae</taxon>
        <taxon>Nostocales</taxon>
        <taxon>Nodulariaceae</taxon>
        <taxon>Anabaenopsis</taxon>
    </lineage>
</organism>
<feature type="domain" description="Peptidase C14 caspase" evidence="2">
    <location>
        <begin position="4"/>
        <end position="233"/>
    </location>
</feature>
<feature type="region of interest" description="Disordered" evidence="1">
    <location>
        <begin position="302"/>
        <end position="352"/>
    </location>
</feature>
<dbReference type="EMBL" id="AP018174">
    <property type="protein sequence ID" value="BAY16193.1"/>
    <property type="molecule type" value="Genomic_DNA"/>
</dbReference>
<dbReference type="InterPro" id="IPR011600">
    <property type="entry name" value="Pept_C14_caspase"/>
</dbReference>
<dbReference type="GO" id="GO:0006508">
    <property type="term" value="P:proteolysis"/>
    <property type="evidence" value="ECO:0007669"/>
    <property type="project" value="InterPro"/>
</dbReference>
<feature type="compositionally biased region" description="Low complexity" evidence="1">
    <location>
        <begin position="341"/>
        <end position="352"/>
    </location>
</feature>
<evidence type="ECO:0000313" key="4">
    <source>
        <dbReference type="EMBL" id="BAY16193.1"/>
    </source>
</evidence>
<evidence type="ECO:0000259" key="2">
    <source>
        <dbReference type="Pfam" id="PF00656"/>
    </source>
</evidence>
<accession>A0A1Z4GFB2</accession>
<dbReference type="InterPro" id="IPR016187">
    <property type="entry name" value="CTDL_fold"/>
</dbReference>
<reference evidence="4 5" key="1">
    <citation type="submission" date="2017-06" db="EMBL/GenBank/DDBJ databases">
        <title>Genome sequencing of cyanobaciteial culture collection at National Institute for Environmental Studies (NIES).</title>
        <authorList>
            <person name="Hirose Y."/>
            <person name="Shimura Y."/>
            <person name="Fujisawa T."/>
            <person name="Nakamura Y."/>
            <person name="Kawachi M."/>
        </authorList>
    </citation>
    <scope>NUCLEOTIDE SEQUENCE [LARGE SCALE GENOMIC DNA]</scope>
    <source>
        <strain evidence="4 5">NIES-21</strain>
    </source>
</reference>
<dbReference type="AlphaFoldDB" id="A0A1Z4GFB2"/>
<name>A0A1Z4GFB2_9CYAN</name>
<dbReference type="Gene3D" id="3.40.50.1460">
    <property type="match status" value="1"/>
</dbReference>
<dbReference type="Proteomes" id="UP000218287">
    <property type="component" value="Chromosome"/>
</dbReference>
<evidence type="ECO:0000256" key="1">
    <source>
        <dbReference type="SAM" id="MobiDB-lite"/>
    </source>
</evidence>
<dbReference type="PANTHER" id="PTHR23150">
    <property type="entry name" value="SULFATASE MODIFYING FACTOR 1, 2"/>
    <property type="match status" value="1"/>
</dbReference>
<evidence type="ECO:0000259" key="3">
    <source>
        <dbReference type="Pfam" id="PF03781"/>
    </source>
</evidence>
<dbReference type="SUPFAM" id="SSF52129">
    <property type="entry name" value="Caspase-like"/>
    <property type="match status" value="1"/>
</dbReference>
<dbReference type="SUPFAM" id="SSF56436">
    <property type="entry name" value="C-type lectin-like"/>
    <property type="match status" value="1"/>
</dbReference>
<evidence type="ECO:0000313" key="5">
    <source>
        <dbReference type="Proteomes" id="UP000218287"/>
    </source>
</evidence>
<dbReference type="InterPro" id="IPR005532">
    <property type="entry name" value="SUMF_dom"/>
</dbReference>
<dbReference type="GO" id="GO:0120147">
    <property type="term" value="F:formylglycine-generating oxidase activity"/>
    <property type="evidence" value="ECO:0007669"/>
    <property type="project" value="TreeGrafter"/>
</dbReference>
<feature type="domain" description="Sulfatase-modifying factor enzyme-like" evidence="3">
    <location>
        <begin position="439"/>
        <end position="665"/>
    </location>
</feature>
<protein>
    <submittedName>
        <fullName evidence="4">Uncharacterized protein</fullName>
    </submittedName>
</protein>